<organism evidence="2 3">
    <name type="scientific">Anaerococcus martiniensis</name>
    <dbReference type="NCBI Taxonomy" id="3115615"/>
    <lineage>
        <taxon>Bacteria</taxon>
        <taxon>Bacillati</taxon>
        <taxon>Bacillota</taxon>
        <taxon>Tissierellia</taxon>
        <taxon>Tissierellales</taxon>
        <taxon>Peptoniphilaceae</taxon>
        <taxon>Anaerococcus</taxon>
    </lineage>
</organism>
<accession>A0ABW9MAR6</accession>
<protein>
    <recommendedName>
        <fullName evidence="4">ABC transporter permease</fullName>
    </recommendedName>
</protein>
<keyword evidence="1" id="KW-0472">Membrane</keyword>
<feature type="transmembrane region" description="Helical" evidence="1">
    <location>
        <begin position="441"/>
        <end position="465"/>
    </location>
</feature>
<gene>
    <name evidence="2" type="ORF">ACCQ41_07155</name>
</gene>
<feature type="transmembrane region" description="Helical" evidence="1">
    <location>
        <begin position="255"/>
        <end position="273"/>
    </location>
</feature>
<evidence type="ECO:0000313" key="3">
    <source>
        <dbReference type="Proteomes" id="UP001637996"/>
    </source>
</evidence>
<evidence type="ECO:0000313" key="2">
    <source>
        <dbReference type="EMBL" id="MFO3666019.1"/>
    </source>
</evidence>
<feature type="transmembrane region" description="Helical" evidence="1">
    <location>
        <begin position="515"/>
        <end position="532"/>
    </location>
</feature>
<dbReference type="EMBL" id="JBGMEI010000011">
    <property type="protein sequence ID" value="MFO3666019.1"/>
    <property type="molecule type" value="Genomic_DNA"/>
</dbReference>
<name>A0ABW9MAR6_9FIRM</name>
<feature type="transmembrane region" description="Helical" evidence="1">
    <location>
        <begin position="116"/>
        <end position="140"/>
    </location>
</feature>
<reference evidence="2 3" key="1">
    <citation type="journal article" date="2025" name="Anaerobe">
        <title>Description of Anaerococcus kampingiae sp. nov., Anaerococcus groningensis sp. nov., Anaerococcus martiniensis sp. nov., and Anaerococcus cruorum sp. nov., isolated from human clinical specimens.</title>
        <authorList>
            <person name="Boiten K.E."/>
            <person name="Meijer J."/>
            <person name="van Wezel E.M."/>
            <person name="Veloo A.C.M."/>
        </authorList>
    </citation>
    <scope>NUCLEOTIDE SEQUENCE [LARGE SCALE GENOMIC DNA]</scope>
    <source>
        <strain evidence="2 3">ENR0831</strain>
    </source>
</reference>
<feature type="transmembrane region" description="Helical" evidence="1">
    <location>
        <begin position="188"/>
        <end position="210"/>
    </location>
</feature>
<keyword evidence="1" id="KW-0812">Transmembrane</keyword>
<keyword evidence="3" id="KW-1185">Reference proteome</keyword>
<feature type="transmembrane region" description="Helical" evidence="1">
    <location>
        <begin position="152"/>
        <end position="176"/>
    </location>
</feature>
<feature type="transmembrane region" description="Helical" evidence="1">
    <location>
        <begin position="32"/>
        <end position="51"/>
    </location>
</feature>
<feature type="transmembrane region" description="Helical" evidence="1">
    <location>
        <begin position="71"/>
        <end position="96"/>
    </location>
</feature>
<feature type="transmembrane region" description="Helical" evidence="1">
    <location>
        <begin position="486"/>
        <end position="509"/>
    </location>
</feature>
<feature type="transmembrane region" description="Helical" evidence="1">
    <location>
        <begin position="409"/>
        <end position="435"/>
    </location>
</feature>
<evidence type="ECO:0000256" key="1">
    <source>
        <dbReference type="SAM" id="Phobius"/>
    </source>
</evidence>
<evidence type="ECO:0008006" key="4">
    <source>
        <dbReference type="Google" id="ProtNLM"/>
    </source>
</evidence>
<dbReference type="Proteomes" id="UP001637996">
    <property type="component" value="Unassembled WGS sequence"/>
</dbReference>
<comment type="caution">
    <text evidence="2">The sequence shown here is derived from an EMBL/GenBank/DDBJ whole genome shotgun (WGS) entry which is preliminary data.</text>
</comment>
<feature type="transmembrane region" description="Helical" evidence="1">
    <location>
        <begin position="320"/>
        <end position="344"/>
    </location>
</feature>
<dbReference type="RefSeq" id="WP_410031678.1">
    <property type="nucleotide sequence ID" value="NZ_JBGMEI010000011.1"/>
</dbReference>
<proteinExistence type="predicted"/>
<sequence>MNNIKTIAKYSLWEAFFPYMKRKKAANLPENYFLRVIYFIFTYLFLSYMVYMIMNMVGMIFLGRENGDVHYFTYFGITMSLMIVIFYIPTIISNFFSDKKTEVYKTLPISQGELFVGKIIGNVISYVDFILFFIISLVVYTNHKGFDISVLVFGLINFLSLILIIYSLITFVILLLMRFTSVNRHKKLFKTLGYLLLFSVIGLAYALPLIRGENQIGQDPGQINKIFENFLGLKDIFFNAKFFGLAVGGDLKNKVIFSLVLFAISALILYLSYKFADKNYYKSLEEKSTQKTDKKQAKKNISFNQKSQVLAIFKRDIKNLFSNIVFLAGGIPMLIIFGFMGARMGKQFSDEMGSMAFFDSQTRFWVLVIGFLLSLLIWCNSNITSIALSREHTSFYLFQTLPIDPEKHYLARLLAGFFAFSVFNILLSLIFLYFVRFGISNAILFFLGLSLGSVLASAFGLSLGSKKIITNWNKPEELSKGGVINILYYFLSLIIVALLVGLGVFLTQIFAKNIFIAYAIMIIIMLAMTLFVNSRALNAYKKGFYDIND</sequence>
<feature type="transmembrane region" description="Helical" evidence="1">
    <location>
        <begin position="364"/>
        <end position="388"/>
    </location>
</feature>
<keyword evidence="1" id="KW-1133">Transmembrane helix</keyword>